<dbReference type="Proteomes" id="UP000246569">
    <property type="component" value="Unassembled WGS sequence"/>
</dbReference>
<dbReference type="PANTHER" id="PTHR42933:SF1">
    <property type="entry name" value="SITE-SPECIFIC DNA-METHYLTRANSFERASE (ADENINE-SPECIFIC)"/>
    <property type="match status" value="1"/>
</dbReference>
<name>A0A317MUD3_9GAMM</name>
<dbReference type="GO" id="GO:0003677">
    <property type="term" value="F:DNA binding"/>
    <property type="evidence" value="ECO:0007669"/>
    <property type="project" value="InterPro"/>
</dbReference>
<comment type="similarity">
    <text evidence="1">Belongs to the N(4)/N(6)-methyltransferase family.</text>
</comment>
<dbReference type="OrthoDB" id="9784823at2"/>
<dbReference type="InterPro" id="IPR003356">
    <property type="entry name" value="DNA_methylase_A-5"/>
</dbReference>
<evidence type="ECO:0000259" key="8">
    <source>
        <dbReference type="Pfam" id="PF02384"/>
    </source>
</evidence>
<dbReference type="Pfam" id="PF12161">
    <property type="entry name" value="HsdM_N"/>
    <property type="match status" value="1"/>
</dbReference>
<dbReference type="InterPro" id="IPR002052">
    <property type="entry name" value="DNA_methylase_N6_adenine_CS"/>
</dbReference>
<dbReference type="InterPro" id="IPR004546">
    <property type="entry name" value="Restrct_endonuc_T1M"/>
</dbReference>
<dbReference type="InterPro" id="IPR022749">
    <property type="entry name" value="D12N6_MeTrfase_N"/>
</dbReference>
<evidence type="ECO:0000256" key="6">
    <source>
        <dbReference type="ARBA" id="ARBA00022747"/>
    </source>
</evidence>
<evidence type="ECO:0000313" key="11">
    <source>
        <dbReference type="Proteomes" id="UP000246569"/>
    </source>
</evidence>
<dbReference type="GO" id="GO:0032259">
    <property type="term" value="P:methylation"/>
    <property type="evidence" value="ECO:0007669"/>
    <property type="project" value="UniProtKB-KW"/>
</dbReference>
<evidence type="ECO:0000256" key="5">
    <source>
        <dbReference type="ARBA" id="ARBA00022691"/>
    </source>
</evidence>
<keyword evidence="4" id="KW-0808">Transferase</keyword>
<keyword evidence="6" id="KW-0680">Restriction system</keyword>
<dbReference type="GO" id="GO:0009007">
    <property type="term" value="F:site-specific DNA-methyltransferase (adenine-specific) activity"/>
    <property type="evidence" value="ECO:0007669"/>
    <property type="project" value="UniProtKB-EC"/>
</dbReference>
<sequence length="535" mass="60455">MTDLEKQKLGKTLWTIADQLRGAMNADDFRDYMLAFLFLRYLSDNYEAAAKKELGPDYPELEPEDRFSPLSFWYVDNTADISAFEQQMRRKVHYVIEPDYLWTNITELARTQDAELLHTLQQGFDYIENQSFDSTFKGLFSEINLASDKLGKTYPERNARLCKIISEIAKGLTQFSTDSDALGDAYEYLIGQFAAGSGKKAGEFYTPQPISSVLSAIVTLDSQEPATGQRPQLESVLDFACGSGSLLLNVRHRMGPHGIGKIHGQEKNITTYNLARMNMLLHGVKDSEFEIFHGDTLLNEWDLLRETNPAQMPKFDAVVANPPFSYRWEPSDALGQDVRFKNYGLAPKSAADFAFLLHGFHFLKQDGVMAIILPHGVLFRGGAEARIRTKLLKDGHIDTVIGLPANLFFSTGIPVCILVLKKCKKPDDVLFINAAEHFEKGKRQNQLLPEHIDKIIDTYQHRKEESRYSRRVGMEEIEKNDFNLNISRYVSTAEAEAEIDLAAVHADLVAAEHKVTEAKQRHNQFLAELGLPLLP</sequence>
<dbReference type="CDD" id="cd02440">
    <property type="entry name" value="AdoMet_MTases"/>
    <property type="match status" value="1"/>
</dbReference>
<dbReference type="GO" id="GO:0008170">
    <property type="term" value="F:N-methyltransferase activity"/>
    <property type="evidence" value="ECO:0007669"/>
    <property type="project" value="InterPro"/>
</dbReference>
<dbReference type="EMBL" id="QGTJ01000006">
    <property type="protein sequence ID" value="PWV61245.1"/>
    <property type="molecule type" value="Genomic_DNA"/>
</dbReference>
<accession>A0A317MUD3</accession>
<evidence type="ECO:0000256" key="3">
    <source>
        <dbReference type="ARBA" id="ARBA00022603"/>
    </source>
</evidence>
<dbReference type="NCBIfam" id="TIGR00497">
    <property type="entry name" value="hsdM"/>
    <property type="match status" value="1"/>
</dbReference>
<reference evidence="10 11" key="1">
    <citation type="submission" date="2018-05" db="EMBL/GenBank/DDBJ databases">
        <title>Genomic Encyclopedia of Type Strains, Phase IV (KMG-IV): sequencing the most valuable type-strain genomes for metagenomic binning, comparative biology and taxonomic classification.</title>
        <authorList>
            <person name="Goeker M."/>
        </authorList>
    </citation>
    <scope>NUCLEOTIDE SEQUENCE [LARGE SCALE GENOMIC DNA]</scope>
    <source>
        <strain evidence="10 11">DSM 23606</strain>
    </source>
</reference>
<dbReference type="Gene3D" id="1.20.1260.30">
    <property type="match status" value="1"/>
</dbReference>
<comment type="catalytic activity">
    <reaction evidence="7">
        <text>a 2'-deoxyadenosine in DNA + S-adenosyl-L-methionine = an N(6)-methyl-2'-deoxyadenosine in DNA + S-adenosyl-L-homocysteine + H(+)</text>
        <dbReference type="Rhea" id="RHEA:15197"/>
        <dbReference type="Rhea" id="RHEA-COMP:12418"/>
        <dbReference type="Rhea" id="RHEA-COMP:12419"/>
        <dbReference type="ChEBI" id="CHEBI:15378"/>
        <dbReference type="ChEBI" id="CHEBI:57856"/>
        <dbReference type="ChEBI" id="CHEBI:59789"/>
        <dbReference type="ChEBI" id="CHEBI:90615"/>
        <dbReference type="ChEBI" id="CHEBI:90616"/>
        <dbReference type="EC" id="2.1.1.72"/>
    </reaction>
</comment>
<keyword evidence="11" id="KW-1185">Reference proteome</keyword>
<evidence type="ECO:0000256" key="2">
    <source>
        <dbReference type="ARBA" id="ARBA00011900"/>
    </source>
</evidence>
<keyword evidence="3" id="KW-0489">Methyltransferase</keyword>
<organism evidence="10 11">
    <name type="scientific">Plasticicumulans acidivorans</name>
    <dbReference type="NCBI Taxonomy" id="886464"/>
    <lineage>
        <taxon>Bacteria</taxon>
        <taxon>Pseudomonadati</taxon>
        <taxon>Pseudomonadota</taxon>
        <taxon>Gammaproteobacteria</taxon>
        <taxon>Candidatus Competibacteraceae</taxon>
        <taxon>Plasticicumulans</taxon>
    </lineage>
</organism>
<dbReference type="RefSeq" id="WP_110018915.1">
    <property type="nucleotide sequence ID" value="NZ_QGTJ01000006.1"/>
</dbReference>
<dbReference type="GO" id="GO:0009307">
    <property type="term" value="P:DNA restriction-modification system"/>
    <property type="evidence" value="ECO:0007669"/>
    <property type="project" value="UniProtKB-KW"/>
</dbReference>
<dbReference type="InterPro" id="IPR029063">
    <property type="entry name" value="SAM-dependent_MTases_sf"/>
</dbReference>
<proteinExistence type="inferred from homology"/>
<protein>
    <recommendedName>
        <fullName evidence="2">site-specific DNA-methyltransferase (adenine-specific)</fullName>
        <ecNumber evidence="2">2.1.1.72</ecNumber>
    </recommendedName>
</protein>
<dbReference type="Pfam" id="PF02384">
    <property type="entry name" value="N6_Mtase"/>
    <property type="match status" value="1"/>
</dbReference>
<evidence type="ECO:0000259" key="9">
    <source>
        <dbReference type="Pfam" id="PF12161"/>
    </source>
</evidence>
<feature type="domain" description="N6 adenine-specific DNA methyltransferase N-terminal" evidence="9">
    <location>
        <begin position="9"/>
        <end position="168"/>
    </location>
</feature>
<evidence type="ECO:0000256" key="7">
    <source>
        <dbReference type="ARBA" id="ARBA00047942"/>
    </source>
</evidence>
<dbReference type="AlphaFoldDB" id="A0A317MUD3"/>
<dbReference type="PANTHER" id="PTHR42933">
    <property type="entry name" value="SLR6095 PROTEIN"/>
    <property type="match status" value="1"/>
</dbReference>
<gene>
    <name evidence="10" type="ORF">C7443_106259</name>
</gene>
<dbReference type="InterPro" id="IPR051537">
    <property type="entry name" value="DNA_Adenine_Mtase"/>
</dbReference>
<dbReference type="PRINTS" id="PR00507">
    <property type="entry name" value="N12N6MTFRASE"/>
</dbReference>
<feature type="domain" description="DNA methylase adenine-specific" evidence="8">
    <location>
        <begin position="178"/>
        <end position="496"/>
    </location>
</feature>
<keyword evidence="5" id="KW-0949">S-adenosyl-L-methionine</keyword>
<dbReference type="InterPro" id="IPR038333">
    <property type="entry name" value="T1MK-like_N_sf"/>
</dbReference>
<dbReference type="EC" id="2.1.1.72" evidence="2"/>
<evidence type="ECO:0000256" key="4">
    <source>
        <dbReference type="ARBA" id="ARBA00022679"/>
    </source>
</evidence>
<comment type="caution">
    <text evidence="10">The sequence shown here is derived from an EMBL/GenBank/DDBJ whole genome shotgun (WGS) entry which is preliminary data.</text>
</comment>
<evidence type="ECO:0000256" key="1">
    <source>
        <dbReference type="ARBA" id="ARBA00006594"/>
    </source>
</evidence>
<dbReference type="SUPFAM" id="SSF53335">
    <property type="entry name" value="S-adenosyl-L-methionine-dependent methyltransferases"/>
    <property type="match status" value="1"/>
</dbReference>
<dbReference type="Gene3D" id="3.40.50.150">
    <property type="entry name" value="Vaccinia Virus protein VP39"/>
    <property type="match status" value="1"/>
</dbReference>
<evidence type="ECO:0000313" key="10">
    <source>
        <dbReference type="EMBL" id="PWV61245.1"/>
    </source>
</evidence>
<dbReference type="PROSITE" id="PS00092">
    <property type="entry name" value="N6_MTASE"/>
    <property type="match status" value="1"/>
</dbReference>